<reference evidence="1 2" key="1">
    <citation type="submission" date="2024-10" db="EMBL/GenBank/DDBJ databases">
        <authorList>
            <person name="Yibar A."/>
            <person name="Saticioglu I.B."/>
            <person name="Duman M."/>
            <person name="Ajmi N."/>
            <person name="Gurler F."/>
            <person name="Ay H."/>
            <person name="Onuk E."/>
            <person name="Guler S."/>
            <person name="Romalde J.L."/>
        </authorList>
    </citation>
    <scope>NUCLEOTIDE SEQUENCE [LARGE SCALE GENOMIC DNA]</scope>
    <source>
        <strain evidence="1 2">14-MA-B</strain>
    </source>
</reference>
<evidence type="ECO:0000313" key="1">
    <source>
        <dbReference type="EMBL" id="MFH0267223.1"/>
    </source>
</evidence>
<dbReference type="RefSeq" id="WP_394608738.1">
    <property type="nucleotide sequence ID" value="NZ_JBIHSN010000003.1"/>
</dbReference>
<evidence type="ECO:0000313" key="2">
    <source>
        <dbReference type="Proteomes" id="UP001607151"/>
    </source>
</evidence>
<sequence>MSYFSQAREMLKQSILDNFGDPQEVQTVDGVVPVIGYVKCMEEDTTKIFTFYTDAHLPPKSTLAYNDSVYELSLSAQQNGKSSRSNSQIIREYIMNPQSAAVQNGWSEYPDDD</sequence>
<organism evidence="1 2">
    <name type="scientific">Vibrio rumoiensis</name>
    <dbReference type="NCBI Taxonomy" id="76258"/>
    <lineage>
        <taxon>Bacteria</taxon>
        <taxon>Pseudomonadati</taxon>
        <taxon>Pseudomonadota</taxon>
        <taxon>Gammaproteobacteria</taxon>
        <taxon>Vibrionales</taxon>
        <taxon>Vibrionaceae</taxon>
        <taxon>Vibrio</taxon>
    </lineage>
</organism>
<accession>A0ABW7J3E6</accession>
<keyword evidence="2" id="KW-1185">Reference proteome</keyword>
<gene>
    <name evidence="1" type="ORF">ACGRQ9_17395</name>
</gene>
<comment type="caution">
    <text evidence="1">The sequence shown here is derived from an EMBL/GenBank/DDBJ whole genome shotgun (WGS) entry which is preliminary data.</text>
</comment>
<dbReference type="Proteomes" id="UP001607151">
    <property type="component" value="Unassembled WGS sequence"/>
</dbReference>
<protein>
    <submittedName>
        <fullName evidence="1">Uncharacterized protein</fullName>
    </submittedName>
</protein>
<dbReference type="EMBL" id="JBIHSN010000003">
    <property type="protein sequence ID" value="MFH0267223.1"/>
    <property type="molecule type" value="Genomic_DNA"/>
</dbReference>
<proteinExistence type="predicted"/>
<name>A0ABW7J3E6_9VIBR</name>